<name>A0A5B8M2T3_9MICO</name>
<proteinExistence type="predicted"/>
<feature type="region of interest" description="Disordered" evidence="1">
    <location>
        <begin position="67"/>
        <end position="97"/>
    </location>
</feature>
<keyword evidence="3" id="KW-1185">Reference proteome</keyword>
<protein>
    <submittedName>
        <fullName evidence="2">DUF2277 domain-containing protein</fullName>
    </submittedName>
</protein>
<sequence>MCRNIHTLHNFEPAATSDEVQAAALQYVRKIAGTTKPSKANQDAFDHAVHEIAHITQHLLDDLVATTPPKNREEEAAKARARAIRSGRYGTPAEAAS</sequence>
<dbReference type="OrthoDB" id="2720376at2"/>
<dbReference type="EMBL" id="CP042305">
    <property type="protein sequence ID" value="QDZ14897.1"/>
    <property type="molecule type" value="Genomic_DNA"/>
</dbReference>
<dbReference type="RefSeq" id="WP_146320219.1">
    <property type="nucleotide sequence ID" value="NZ_CP042305.1"/>
</dbReference>
<gene>
    <name evidence="2" type="ORF">FPZ11_09115</name>
</gene>
<evidence type="ECO:0000313" key="3">
    <source>
        <dbReference type="Proteomes" id="UP000320216"/>
    </source>
</evidence>
<reference evidence="2 3" key="1">
    <citation type="submission" date="2019-07" db="EMBL/GenBank/DDBJ databases">
        <title>Full genome sequence of Humibacter sp. WJ7-1.</title>
        <authorList>
            <person name="Im W.-T."/>
        </authorList>
    </citation>
    <scope>NUCLEOTIDE SEQUENCE [LARGE SCALE GENOMIC DNA]</scope>
    <source>
        <strain evidence="2 3">WJ7-1</strain>
    </source>
</reference>
<dbReference type="Proteomes" id="UP000320216">
    <property type="component" value="Chromosome"/>
</dbReference>
<evidence type="ECO:0000256" key="1">
    <source>
        <dbReference type="SAM" id="MobiDB-lite"/>
    </source>
</evidence>
<evidence type="ECO:0000313" key="2">
    <source>
        <dbReference type="EMBL" id="QDZ14897.1"/>
    </source>
</evidence>
<dbReference type="AlphaFoldDB" id="A0A5B8M2T3"/>
<dbReference type="KEGG" id="huw:FPZ11_09115"/>
<dbReference type="Pfam" id="PF10041">
    <property type="entry name" value="DUF2277"/>
    <property type="match status" value="1"/>
</dbReference>
<accession>A0A5B8M2T3</accession>
<dbReference type="InterPro" id="IPR018735">
    <property type="entry name" value="DUF2277"/>
</dbReference>
<organism evidence="2 3">
    <name type="scientific">Humibacter ginsenosidimutans</name>
    <dbReference type="NCBI Taxonomy" id="2599293"/>
    <lineage>
        <taxon>Bacteria</taxon>
        <taxon>Bacillati</taxon>
        <taxon>Actinomycetota</taxon>
        <taxon>Actinomycetes</taxon>
        <taxon>Micrococcales</taxon>
        <taxon>Microbacteriaceae</taxon>
        <taxon>Humibacter</taxon>
    </lineage>
</organism>